<protein>
    <submittedName>
        <fullName evidence="8">MADS-box transcription factor 23</fullName>
    </submittedName>
</protein>
<evidence type="ECO:0000256" key="3">
    <source>
        <dbReference type="ARBA" id="ARBA00023125"/>
    </source>
</evidence>
<feature type="non-terminal residue" evidence="8">
    <location>
        <position position="1"/>
    </location>
</feature>
<feature type="region of interest" description="Disordered" evidence="6">
    <location>
        <begin position="82"/>
        <end position="103"/>
    </location>
</feature>
<reference evidence="8" key="1">
    <citation type="submission" date="2015-07" db="EMBL/GenBank/DDBJ databases">
        <title>Transcriptome Assembly of Anthurium amnicola.</title>
        <authorList>
            <person name="Suzuki J."/>
        </authorList>
    </citation>
    <scope>NUCLEOTIDE SEQUENCE</scope>
</reference>
<dbReference type="PROSITE" id="PS50066">
    <property type="entry name" value="MADS_BOX_2"/>
    <property type="match status" value="1"/>
</dbReference>
<dbReference type="GO" id="GO:0003677">
    <property type="term" value="F:DNA binding"/>
    <property type="evidence" value="ECO:0007669"/>
    <property type="project" value="UniProtKB-KW"/>
</dbReference>
<dbReference type="GO" id="GO:0005634">
    <property type="term" value="C:nucleus"/>
    <property type="evidence" value="ECO:0007669"/>
    <property type="project" value="UniProtKB-SubCell"/>
</dbReference>
<proteinExistence type="predicted"/>
<name>A0A1D1YVZ3_9ARAE</name>
<evidence type="ECO:0000313" key="8">
    <source>
        <dbReference type="EMBL" id="JAT58786.1"/>
    </source>
</evidence>
<dbReference type="EMBL" id="GDJX01009150">
    <property type="protein sequence ID" value="JAT58786.1"/>
    <property type="molecule type" value="Transcribed_RNA"/>
</dbReference>
<gene>
    <name evidence="8" type="primary">MADS23_0</name>
    <name evidence="8" type="ORF">g.62084</name>
</gene>
<feature type="domain" description="MADS-box" evidence="7">
    <location>
        <begin position="52"/>
        <end position="83"/>
    </location>
</feature>
<dbReference type="InterPro" id="IPR036879">
    <property type="entry name" value="TF_MADSbox_sf"/>
</dbReference>
<dbReference type="Gene3D" id="3.40.1810.10">
    <property type="entry name" value="Transcription factor, MADS-box"/>
    <property type="match status" value="1"/>
</dbReference>
<sequence length="103" mass="11014">SDECHWVPTYSARPLRDSPLLPPRSIARTLGFIPLRGSRMRMASGKAEPPLVSVSKRRNGVPKRARELAVLCTPRLALAVASSPSSPARPGFAGSKLGAGLER</sequence>
<keyword evidence="4" id="KW-0804">Transcription</keyword>
<comment type="subcellular location">
    <subcellularLocation>
        <location evidence="1">Nucleus</location>
    </subcellularLocation>
</comment>
<evidence type="ECO:0000259" key="7">
    <source>
        <dbReference type="PROSITE" id="PS50066"/>
    </source>
</evidence>
<organism evidence="8">
    <name type="scientific">Anthurium amnicola</name>
    <dbReference type="NCBI Taxonomy" id="1678845"/>
    <lineage>
        <taxon>Eukaryota</taxon>
        <taxon>Viridiplantae</taxon>
        <taxon>Streptophyta</taxon>
        <taxon>Embryophyta</taxon>
        <taxon>Tracheophyta</taxon>
        <taxon>Spermatophyta</taxon>
        <taxon>Magnoliopsida</taxon>
        <taxon>Liliopsida</taxon>
        <taxon>Araceae</taxon>
        <taxon>Pothoideae</taxon>
        <taxon>Potheae</taxon>
        <taxon>Anthurium</taxon>
    </lineage>
</organism>
<evidence type="ECO:0000256" key="1">
    <source>
        <dbReference type="ARBA" id="ARBA00004123"/>
    </source>
</evidence>
<evidence type="ECO:0000256" key="6">
    <source>
        <dbReference type="SAM" id="MobiDB-lite"/>
    </source>
</evidence>
<feature type="non-terminal residue" evidence="8">
    <location>
        <position position="103"/>
    </location>
</feature>
<dbReference type="AlphaFoldDB" id="A0A1D1YVZ3"/>
<dbReference type="Pfam" id="PF00319">
    <property type="entry name" value="SRF-TF"/>
    <property type="match status" value="1"/>
</dbReference>
<evidence type="ECO:0000256" key="5">
    <source>
        <dbReference type="ARBA" id="ARBA00023242"/>
    </source>
</evidence>
<keyword evidence="3" id="KW-0238">DNA-binding</keyword>
<dbReference type="InterPro" id="IPR002100">
    <property type="entry name" value="TF_MADSbox"/>
</dbReference>
<evidence type="ECO:0000256" key="4">
    <source>
        <dbReference type="ARBA" id="ARBA00023163"/>
    </source>
</evidence>
<evidence type="ECO:0000256" key="2">
    <source>
        <dbReference type="ARBA" id="ARBA00023015"/>
    </source>
</evidence>
<dbReference type="GO" id="GO:0046983">
    <property type="term" value="F:protein dimerization activity"/>
    <property type="evidence" value="ECO:0007669"/>
    <property type="project" value="InterPro"/>
</dbReference>
<keyword evidence="2" id="KW-0805">Transcription regulation</keyword>
<accession>A0A1D1YVZ3</accession>
<dbReference type="SUPFAM" id="SSF55455">
    <property type="entry name" value="SRF-like"/>
    <property type="match status" value="1"/>
</dbReference>
<keyword evidence="5" id="KW-0539">Nucleus</keyword>